<evidence type="ECO:0000313" key="4">
    <source>
        <dbReference type="Proteomes" id="UP000287547"/>
    </source>
</evidence>
<dbReference type="PIRSF" id="PIRSF001111">
    <property type="entry name" value="Isochorismatase"/>
    <property type="match status" value="1"/>
</dbReference>
<keyword evidence="1" id="KW-0378">Hydrolase</keyword>
<dbReference type="OrthoDB" id="5794853at2"/>
<dbReference type="Pfam" id="PF00857">
    <property type="entry name" value="Isochorismatase"/>
    <property type="match status" value="1"/>
</dbReference>
<dbReference type="AlphaFoldDB" id="A0A428Z5F5"/>
<dbReference type="InterPro" id="IPR036380">
    <property type="entry name" value="Isochorismatase-like_sf"/>
</dbReference>
<dbReference type="PRINTS" id="PR01398">
    <property type="entry name" value="ISCHRISMTASE"/>
</dbReference>
<name>A0A428Z5F5_KIBAR</name>
<sequence length="214" mass="24048">MSIPSISAYLMPKRDERPADTVRWTVRPERAALLIHDMQKFFLTPFGARNPLLTELVTNIARLREACARAGIPVVYTAQPGRMTPEDRGLLADFWGPGMRSTHADRAILDELAPRDGDLVLTKWRYSAFHRTDLLAQLRQRDRDQLLVCGVYAHVGCLITCCDAFSHDIQPFLIADAIADFSLQYHQMALSYAAERCAATPETHTVHAAITTQQ</sequence>
<gene>
    <name evidence="3" type="ORF">DMH04_27010</name>
</gene>
<accession>A0A428Z5F5</accession>
<evidence type="ECO:0000259" key="2">
    <source>
        <dbReference type="Pfam" id="PF00857"/>
    </source>
</evidence>
<reference evidence="3 4" key="1">
    <citation type="submission" date="2018-05" db="EMBL/GenBank/DDBJ databases">
        <title>Evolution of GPA BGCs.</title>
        <authorList>
            <person name="Waglechner N."/>
            <person name="Wright G.D."/>
        </authorList>
    </citation>
    <scope>NUCLEOTIDE SEQUENCE [LARGE SCALE GENOMIC DNA]</scope>
    <source>
        <strain evidence="3 4">A82846</strain>
    </source>
</reference>
<evidence type="ECO:0000256" key="1">
    <source>
        <dbReference type="ARBA" id="ARBA00022801"/>
    </source>
</evidence>
<evidence type="ECO:0000313" key="3">
    <source>
        <dbReference type="EMBL" id="RSM82023.1"/>
    </source>
</evidence>
<dbReference type="Gene3D" id="3.40.50.850">
    <property type="entry name" value="Isochorismatase-like"/>
    <property type="match status" value="1"/>
</dbReference>
<dbReference type="SUPFAM" id="SSF52499">
    <property type="entry name" value="Isochorismatase-like hydrolases"/>
    <property type="match status" value="1"/>
</dbReference>
<dbReference type="InterPro" id="IPR050272">
    <property type="entry name" value="Isochorismatase-like_hydrls"/>
</dbReference>
<feature type="domain" description="Isochorismatase-like" evidence="2">
    <location>
        <begin position="31"/>
        <end position="200"/>
    </location>
</feature>
<comment type="caution">
    <text evidence="3">The sequence shown here is derived from an EMBL/GenBank/DDBJ whole genome shotgun (WGS) entry which is preliminary data.</text>
</comment>
<protein>
    <submittedName>
        <fullName evidence="3">Isochorismatase</fullName>
    </submittedName>
</protein>
<dbReference type="InterPro" id="IPR000868">
    <property type="entry name" value="Isochorismatase-like_dom"/>
</dbReference>
<dbReference type="Proteomes" id="UP000287547">
    <property type="component" value="Unassembled WGS sequence"/>
</dbReference>
<proteinExistence type="predicted"/>
<organism evidence="3 4">
    <name type="scientific">Kibdelosporangium aridum</name>
    <dbReference type="NCBI Taxonomy" id="2030"/>
    <lineage>
        <taxon>Bacteria</taxon>
        <taxon>Bacillati</taxon>
        <taxon>Actinomycetota</taxon>
        <taxon>Actinomycetes</taxon>
        <taxon>Pseudonocardiales</taxon>
        <taxon>Pseudonocardiaceae</taxon>
        <taxon>Kibdelosporangium</taxon>
    </lineage>
</organism>
<dbReference type="EMBL" id="QHKI01000024">
    <property type="protein sequence ID" value="RSM82023.1"/>
    <property type="molecule type" value="Genomic_DNA"/>
</dbReference>
<dbReference type="PANTHER" id="PTHR43540:SF3">
    <property type="entry name" value="ENTEROBACTIN SYNTHASE COMPONENT B"/>
    <property type="match status" value="1"/>
</dbReference>
<dbReference type="InterPro" id="IPR016291">
    <property type="entry name" value="Isochorismatase"/>
</dbReference>
<dbReference type="PANTHER" id="PTHR43540">
    <property type="entry name" value="PEROXYUREIDOACRYLATE/UREIDOACRYLATE AMIDOHYDROLASE-RELATED"/>
    <property type="match status" value="1"/>
</dbReference>
<dbReference type="GO" id="GO:0008908">
    <property type="term" value="F:isochorismatase activity"/>
    <property type="evidence" value="ECO:0007669"/>
    <property type="project" value="InterPro"/>
</dbReference>